<dbReference type="InterPro" id="IPR011990">
    <property type="entry name" value="TPR-like_helical_dom_sf"/>
</dbReference>
<dbReference type="EMBL" id="GL870966">
    <property type="protein sequence ID" value="EGC38972.1"/>
    <property type="molecule type" value="Genomic_DNA"/>
</dbReference>
<dbReference type="SUPFAM" id="SSF48452">
    <property type="entry name" value="TPR-like"/>
    <property type="match status" value="1"/>
</dbReference>
<evidence type="ECO:0000256" key="1">
    <source>
        <dbReference type="ARBA" id="ARBA00022942"/>
    </source>
</evidence>
<keyword evidence="2" id="KW-0175">Coiled coil</keyword>
<dbReference type="SMART" id="SM00088">
    <property type="entry name" value="PINT"/>
    <property type="match status" value="1"/>
</dbReference>
<dbReference type="PANTHER" id="PTHR14145:SF1">
    <property type="entry name" value="26S PROTEASOME NON-ATPASE REGULATORY SUBUNIT 6"/>
    <property type="match status" value="1"/>
</dbReference>
<dbReference type="InterPro" id="IPR045135">
    <property type="entry name" value="Rpn7_N"/>
</dbReference>
<dbReference type="FunCoup" id="F0ZAS3">
    <property type="interactions" value="768"/>
</dbReference>
<dbReference type="InterPro" id="IPR019585">
    <property type="entry name" value="Rpn7/CSN1"/>
</dbReference>
<dbReference type="OrthoDB" id="1452at2759"/>
<protein>
    <submittedName>
        <fullName evidence="4">26S proteasome non-ATPase regulatory subunit 6</fullName>
    </submittedName>
</protein>
<dbReference type="RefSeq" id="XP_003284537.1">
    <property type="nucleotide sequence ID" value="XM_003284489.1"/>
</dbReference>
<evidence type="ECO:0000256" key="2">
    <source>
        <dbReference type="SAM" id="Coils"/>
    </source>
</evidence>
<dbReference type="eggNOG" id="KOG0687">
    <property type="taxonomic scope" value="Eukaryota"/>
</dbReference>
<reference evidence="5" key="1">
    <citation type="journal article" date="2011" name="Genome Biol.">
        <title>Comparative genomics of the social amoebae Dictyostelium discoideum and Dictyostelium purpureum.</title>
        <authorList>
            <consortium name="US DOE Joint Genome Institute (JGI-PGF)"/>
            <person name="Sucgang R."/>
            <person name="Kuo A."/>
            <person name="Tian X."/>
            <person name="Salerno W."/>
            <person name="Parikh A."/>
            <person name="Feasley C.L."/>
            <person name="Dalin E."/>
            <person name="Tu H."/>
            <person name="Huang E."/>
            <person name="Barry K."/>
            <person name="Lindquist E."/>
            <person name="Shapiro H."/>
            <person name="Bruce D."/>
            <person name="Schmutz J."/>
            <person name="Salamov A."/>
            <person name="Fey P."/>
            <person name="Gaudet P."/>
            <person name="Anjard C."/>
            <person name="Babu M.M."/>
            <person name="Basu S."/>
            <person name="Bushmanova Y."/>
            <person name="van der Wel H."/>
            <person name="Katoh-Kurasawa M."/>
            <person name="Dinh C."/>
            <person name="Coutinho P.M."/>
            <person name="Saito T."/>
            <person name="Elias M."/>
            <person name="Schaap P."/>
            <person name="Kay R.R."/>
            <person name="Henrissat B."/>
            <person name="Eichinger L."/>
            <person name="Rivero F."/>
            <person name="Putnam N.H."/>
            <person name="West C.M."/>
            <person name="Loomis W.F."/>
            <person name="Chisholm R.L."/>
            <person name="Shaulsky G."/>
            <person name="Strassmann J.E."/>
            <person name="Queller D.C."/>
            <person name="Kuspa A."/>
            <person name="Grigoriev I.V."/>
        </authorList>
    </citation>
    <scope>NUCLEOTIDE SEQUENCE [LARGE SCALE GENOMIC DNA]</scope>
    <source>
        <strain evidence="5">QSDP1</strain>
    </source>
</reference>
<dbReference type="VEuPathDB" id="AmoebaDB:DICPUDRAFT_53005"/>
<dbReference type="SUPFAM" id="SSF46785">
    <property type="entry name" value="Winged helix' DNA-binding domain"/>
    <property type="match status" value="1"/>
</dbReference>
<name>F0ZAS3_DICPU</name>
<dbReference type="Proteomes" id="UP000001064">
    <property type="component" value="Unassembled WGS sequence"/>
</dbReference>
<dbReference type="InterPro" id="IPR036390">
    <property type="entry name" value="WH_DNA-bd_sf"/>
</dbReference>
<dbReference type="Gene3D" id="1.25.40.570">
    <property type="match status" value="1"/>
</dbReference>
<dbReference type="Pfam" id="PF21154">
    <property type="entry name" value="RPN7_PSMD6_C"/>
    <property type="match status" value="1"/>
</dbReference>
<dbReference type="InterPro" id="IPR000717">
    <property type="entry name" value="PCI_dom"/>
</dbReference>
<dbReference type="InParanoid" id="F0ZAS3"/>
<evidence type="ECO:0000259" key="3">
    <source>
        <dbReference type="PROSITE" id="PS50250"/>
    </source>
</evidence>
<dbReference type="KEGG" id="dpp:DICPUDRAFT_53005"/>
<feature type="domain" description="PCI" evidence="3">
    <location>
        <begin position="186"/>
        <end position="354"/>
    </location>
</feature>
<sequence>MEDDIKKLPDLDIADLIFTVKLEGKTGSESYKKLIGQIEEKKMLPLYKHLVESLKWTEDSALAERLKAENQDELKKLDEKIKDSVENFGESEIREAYLAKSDYYCRIGDKSSAVEFFRQTFEKTVPLGQKLDIVFTLIRMGIFWMDHDLVTRNLEKAKSLVEEGGDWDKKNRLKTYEAVYLMSIRKFEEASNLFLETVASFTSVEFIEYSRFVEYLVFTSLLHLDRVSLKQKVIDSPDVLSVINDVPRLQDLLLSFYNGDYANFFSALAHFSDDIKGDRYLAEHSRFFTREMRILAYTQYLESYSSVKLESISNQFGVSVDFIDKELSRFVAAGRLNCKVDKVSGVIETTRSDVKNQLYKTTLQQSDNLLNRIQKLSRVINV</sequence>
<dbReference type="PANTHER" id="PTHR14145">
    <property type="entry name" value="26S PROTESOME SUBUNIT 6"/>
    <property type="match status" value="1"/>
</dbReference>
<dbReference type="Pfam" id="PF10602">
    <property type="entry name" value="RPN7"/>
    <property type="match status" value="1"/>
</dbReference>
<organism evidence="4 5">
    <name type="scientific">Dictyostelium purpureum</name>
    <name type="common">Slime mold</name>
    <dbReference type="NCBI Taxonomy" id="5786"/>
    <lineage>
        <taxon>Eukaryota</taxon>
        <taxon>Amoebozoa</taxon>
        <taxon>Evosea</taxon>
        <taxon>Eumycetozoa</taxon>
        <taxon>Dictyostelia</taxon>
        <taxon>Dictyosteliales</taxon>
        <taxon>Dictyosteliaceae</taxon>
        <taxon>Dictyostelium</taxon>
    </lineage>
</organism>
<dbReference type="AlphaFoldDB" id="F0ZAS3"/>
<keyword evidence="1 4" id="KW-0647">Proteasome</keyword>
<dbReference type="PROSITE" id="PS50250">
    <property type="entry name" value="PCI"/>
    <property type="match status" value="1"/>
</dbReference>
<dbReference type="GeneID" id="10506227"/>
<dbReference type="FunFam" id="1.25.40.570:FF:000005">
    <property type="entry name" value="26S proteasome regulatory subunit N7"/>
    <property type="match status" value="1"/>
</dbReference>
<evidence type="ECO:0000313" key="4">
    <source>
        <dbReference type="EMBL" id="EGC38972.1"/>
    </source>
</evidence>
<keyword evidence="5" id="KW-1185">Reference proteome</keyword>
<proteinExistence type="predicted"/>
<dbReference type="GO" id="GO:0000502">
    <property type="term" value="C:proteasome complex"/>
    <property type="evidence" value="ECO:0007669"/>
    <property type="project" value="UniProtKB-KW"/>
</dbReference>
<dbReference type="InterPro" id="IPR049549">
    <property type="entry name" value="RPN7_PSMD6_C"/>
</dbReference>
<feature type="coiled-coil region" evidence="2">
    <location>
        <begin position="60"/>
        <end position="87"/>
    </location>
</feature>
<dbReference type="GO" id="GO:0043161">
    <property type="term" value="P:proteasome-mediated ubiquitin-dependent protein catabolic process"/>
    <property type="evidence" value="ECO:0000318"/>
    <property type="project" value="GO_Central"/>
</dbReference>
<dbReference type="OMA" id="RLHCKVD"/>
<dbReference type="STRING" id="5786.F0ZAS3"/>
<accession>F0ZAS3</accession>
<dbReference type="Pfam" id="PF01399">
    <property type="entry name" value="PCI"/>
    <property type="match status" value="1"/>
</dbReference>
<gene>
    <name evidence="4" type="ORF">DICPUDRAFT_53005</name>
</gene>
<evidence type="ECO:0000313" key="5">
    <source>
        <dbReference type="Proteomes" id="UP000001064"/>
    </source>
</evidence>